<gene>
    <name evidence="3" type="ORF">H7F21_05570</name>
</gene>
<evidence type="ECO:0000313" key="4">
    <source>
        <dbReference type="Proteomes" id="UP000533900"/>
    </source>
</evidence>
<dbReference type="Pfam" id="PF13648">
    <property type="entry name" value="Lipocalin_4"/>
    <property type="match status" value="1"/>
</dbReference>
<evidence type="ECO:0000259" key="2">
    <source>
        <dbReference type="Pfam" id="PF13648"/>
    </source>
</evidence>
<feature type="chain" id="PRO_5032847680" evidence="1">
    <location>
        <begin position="23"/>
        <end position="143"/>
    </location>
</feature>
<evidence type="ECO:0000313" key="3">
    <source>
        <dbReference type="EMBL" id="MBC2844555.1"/>
    </source>
</evidence>
<proteinExistence type="predicted"/>
<accession>A0A842IPG5</accession>
<feature type="domain" description="Lipocalin-like" evidence="2">
    <location>
        <begin position="37"/>
        <end position="120"/>
    </location>
</feature>
<dbReference type="Proteomes" id="UP000533900">
    <property type="component" value="Unassembled WGS sequence"/>
</dbReference>
<comment type="caution">
    <text evidence="3">The sequence shown here is derived from an EMBL/GenBank/DDBJ whole genome shotgun (WGS) entry which is preliminary data.</text>
</comment>
<dbReference type="InterPro" id="IPR024311">
    <property type="entry name" value="Lipocalin-like"/>
</dbReference>
<dbReference type="AlphaFoldDB" id="A0A842IPG5"/>
<organism evidence="3 4">
    <name type="scientific">Winogradskyella flava</name>
    <dbReference type="NCBI Taxonomy" id="1884876"/>
    <lineage>
        <taxon>Bacteria</taxon>
        <taxon>Pseudomonadati</taxon>
        <taxon>Bacteroidota</taxon>
        <taxon>Flavobacteriia</taxon>
        <taxon>Flavobacteriales</taxon>
        <taxon>Flavobacteriaceae</taxon>
        <taxon>Winogradskyella</taxon>
    </lineage>
</organism>
<dbReference type="RefSeq" id="WP_185788220.1">
    <property type="nucleotide sequence ID" value="NZ_JACLCP010000001.1"/>
</dbReference>
<sequence length="143" mass="16166">MKIIKYISIFALTALLFSCSKSDDNSERFDGDIETLILGNWKIESKALNGEVVELFCANGLSSIYTFNATNFSYNVDMTDGNDCVTIPYSGNYSVNENTITIISPFSENEIWTVTDIDNSILSFSYKSFDNDDDVYTETYRKL</sequence>
<dbReference type="EMBL" id="JACLCP010000001">
    <property type="protein sequence ID" value="MBC2844555.1"/>
    <property type="molecule type" value="Genomic_DNA"/>
</dbReference>
<evidence type="ECO:0000256" key="1">
    <source>
        <dbReference type="SAM" id="SignalP"/>
    </source>
</evidence>
<name>A0A842IPG5_9FLAO</name>
<reference evidence="3" key="1">
    <citation type="submission" date="2020-08" db="EMBL/GenBank/DDBJ databases">
        <title>Winogradskyella ouciana sp. nov., isolated from the hadal seawater of the Mariana Trench.</title>
        <authorList>
            <person name="He X."/>
        </authorList>
    </citation>
    <scope>NUCLEOTIDE SEQUENCE [LARGE SCALE GENOMIC DNA]</scope>
    <source>
        <strain evidence="3">KCTC 52348</strain>
    </source>
</reference>
<keyword evidence="4" id="KW-1185">Reference proteome</keyword>
<feature type="signal peptide" evidence="1">
    <location>
        <begin position="1"/>
        <end position="22"/>
    </location>
</feature>
<keyword evidence="1" id="KW-0732">Signal</keyword>
<protein>
    <submittedName>
        <fullName evidence="3">Lipocalin family protein</fullName>
    </submittedName>
</protein>
<dbReference type="PROSITE" id="PS51257">
    <property type="entry name" value="PROKAR_LIPOPROTEIN"/>
    <property type="match status" value="1"/>
</dbReference>